<reference evidence="1 2" key="1">
    <citation type="submission" date="2015-09" db="EMBL/GenBank/DDBJ databases">
        <title>Sorangium comparison.</title>
        <authorList>
            <person name="Zaburannyi N."/>
            <person name="Bunk B."/>
            <person name="Overmann J."/>
            <person name="Mueller R."/>
        </authorList>
    </citation>
    <scope>NUCLEOTIDE SEQUENCE [LARGE SCALE GENOMIC DNA]</scope>
    <source>
        <strain evidence="1 2">So ce26</strain>
    </source>
</reference>
<organism evidence="1 2">
    <name type="scientific">Sorangium cellulosum</name>
    <name type="common">Polyangium cellulosum</name>
    <dbReference type="NCBI Taxonomy" id="56"/>
    <lineage>
        <taxon>Bacteria</taxon>
        <taxon>Pseudomonadati</taxon>
        <taxon>Myxococcota</taxon>
        <taxon>Polyangia</taxon>
        <taxon>Polyangiales</taxon>
        <taxon>Polyangiaceae</taxon>
        <taxon>Sorangium</taxon>
    </lineage>
</organism>
<dbReference type="EMBL" id="CP012673">
    <property type="protein sequence ID" value="AUX43811.1"/>
    <property type="molecule type" value="Genomic_DNA"/>
</dbReference>
<evidence type="ECO:0000313" key="2">
    <source>
        <dbReference type="Proteomes" id="UP000238348"/>
    </source>
</evidence>
<protein>
    <submittedName>
        <fullName evidence="1">Uncharacterized protein</fullName>
    </submittedName>
</protein>
<evidence type="ECO:0000313" key="1">
    <source>
        <dbReference type="EMBL" id="AUX43811.1"/>
    </source>
</evidence>
<proteinExistence type="predicted"/>
<name>A0A2L0EWY0_SORCE</name>
<sequence length="131" mass="13961">MTARCDGAEVFLRSNYYPACTAELTPEGAQALRAFVHLVSAFAHAGDEGRESVLAALRATALCLPRRQRWLAREAIASVLSFGDRHLLWSRVAQDGAGPEDCEDCGALLENDGSTPWCPVCAPGGQTEGAL</sequence>
<dbReference type="AlphaFoldDB" id="A0A2L0EWY0"/>
<accession>A0A2L0EWY0</accession>
<dbReference type="Proteomes" id="UP000238348">
    <property type="component" value="Chromosome"/>
</dbReference>
<gene>
    <name evidence="1" type="ORF">SOCE26_052660</name>
</gene>
<dbReference type="RefSeq" id="WP_104982430.1">
    <property type="nucleotide sequence ID" value="NZ_CP012673.1"/>
</dbReference>